<keyword evidence="2" id="KW-0472">Membrane</keyword>
<feature type="compositionally biased region" description="Basic and acidic residues" evidence="1">
    <location>
        <begin position="67"/>
        <end position="80"/>
    </location>
</feature>
<name>A0A7R7IC81_9FIRM</name>
<dbReference type="RefSeq" id="WP_271714870.1">
    <property type="nucleotide sequence ID" value="NZ_AP024169.1"/>
</dbReference>
<evidence type="ECO:0000313" key="4">
    <source>
        <dbReference type="Proteomes" id="UP000595897"/>
    </source>
</evidence>
<dbReference type="AlphaFoldDB" id="A0A7R7IC81"/>
<feature type="compositionally biased region" description="Polar residues" evidence="1">
    <location>
        <begin position="42"/>
        <end position="66"/>
    </location>
</feature>
<dbReference type="KEGG" id="ahb:bsdtb5_08960"/>
<evidence type="ECO:0000256" key="1">
    <source>
        <dbReference type="SAM" id="MobiDB-lite"/>
    </source>
</evidence>
<dbReference type="Proteomes" id="UP000595897">
    <property type="component" value="Chromosome"/>
</dbReference>
<protein>
    <recommendedName>
        <fullName evidence="5">Cell surface protein</fullName>
    </recommendedName>
</protein>
<evidence type="ECO:0000313" key="3">
    <source>
        <dbReference type="EMBL" id="BCN29601.1"/>
    </source>
</evidence>
<reference evidence="3 4" key="1">
    <citation type="submission" date="2020-11" db="EMBL/GenBank/DDBJ databases">
        <title>Draft genome sequencing of a Lachnospiraceae strain isolated from anoxic soil subjected to BSD treatment.</title>
        <authorList>
            <person name="Uek A."/>
            <person name="Tonouchi A."/>
        </authorList>
    </citation>
    <scope>NUCLEOTIDE SEQUENCE [LARGE SCALE GENOMIC DNA]</scope>
    <source>
        <strain evidence="3 4">TB5</strain>
    </source>
</reference>
<accession>A0A7R7IC81</accession>
<evidence type="ECO:0000256" key="2">
    <source>
        <dbReference type="SAM" id="Phobius"/>
    </source>
</evidence>
<sequence length="242" mass="26499">MKKKNKNILNRKIILNTIVIVASLSIILLLVWITVGKSNENSKSITASDTSASLSPTVRKAQPQNESSKETDKNLTKKESPTQNPTEVTNYYDGLYKVGTDIPAGEYVIISSDGANAHMILSKTASDSMGDIILDETFSNNTIATIEDGTFLTLKGAYARPISENIELDTTKDGMYKVGLHIPAGKYTLINNGNVEGYAYVEITKDSLHNTDSILSTYTIDKDLEVTLEEGQYIKLIGARIK</sequence>
<evidence type="ECO:0008006" key="5">
    <source>
        <dbReference type="Google" id="ProtNLM"/>
    </source>
</evidence>
<feature type="region of interest" description="Disordered" evidence="1">
    <location>
        <begin position="42"/>
        <end position="88"/>
    </location>
</feature>
<keyword evidence="2" id="KW-1133">Transmembrane helix</keyword>
<dbReference type="EMBL" id="AP024169">
    <property type="protein sequence ID" value="BCN29601.1"/>
    <property type="molecule type" value="Genomic_DNA"/>
</dbReference>
<organism evidence="3 4">
    <name type="scientific">Anaeromicropila herbilytica</name>
    <dbReference type="NCBI Taxonomy" id="2785025"/>
    <lineage>
        <taxon>Bacteria</taxon>
        <taxon>Bacillati</taxon>
        <taxon>Bacillota</taxon>
        <taxon>Clostridia</taxon>
        <taxon>Lachnospirales</taxon>
        <taxon>Lachnospiraceae</taxon>
        <taxon>Anaeromicropila</taxon>
    </lineage>
</organism>
<gene>
    <name evidence="3" type="ORF">bsdtb5_08960</name>
</gene>
<feature type="transmembrane region" description="Helical" evidence="2">
    <location>
        <begin position="12"/>
        <end position="35"/>
    </location>
</feature>
<proteinExistence type="predicted"/>
<keyword evidence="2" id="KW-0812">Transmembrane</keyword>
<keyword evidence="4" id="KW-1185">Reference proteome</keyword>